<feature type="domain" description="Fucosyltransferase N-terminal" evidence="14">
    <location>
        <begin position="40"/>
        <end position="149"/>
    </location>
</feature>
<evidence type="ECO:0000256" key="7">
    <source>
        <dbReference type="ARBA" id="ARBA00022968"/>
    </source>
</evidence>
<dbReference type="Pfam" id="PF00852">
    <property type="entry name" value="Glyco_transf_10"/>
    <property type="match status" value="1"/>
</dbReference>
<reference evidence="15" key="3">
    <citation type="submission" date="2025-09" db="UniProtKB">
        <authorList>
            <consortium name="Ensembl"/>
        </authorList>
    </citation>
    <scope>IDENTIFICATION</scope>
</reference>
<evidence type="ECO:0000259" key="14">
    <source>
        <dbReference type="Pfam" id="PF17039"/>
    </source>
</evidence>
<dbReference type="PANTHER" id="PTHR11929">
    <property type="entry name" value="ALPHA- 1,3 -FUCOSYLTRANSFERASE"/>
    <property type="match status" value="1"/>
</dbReference>
<name>A0A3B4C0T3_PYGNA</name>
<reference evidence="15" key="2">
    <citation type="submission" date="2025-08" db="UniProtKB">
        <authorList>
            <consortium name="Ensembl"/>
        </authorList>
    </citation>
    <scope>IDENTIFICATION</scope>
</reference>
<sequence>MWSRRLLASALVFLSLSSLMLYVLVFKWLGTNQDHLRPQNITILLWHWPFGISHSLKGDVCWSEFGIPGCFLENNRSMFSQADVVVFHYHELWTKRSKLPLHLSRPLRQRWVWLSLESPMNNHNLTAYNGLFNWTMSYRRDADIFVPYGKLVPKTNNSTYLIPRKRNCLVAWAVSNYKEHHRRSKVFQQLKQYIPAELIEVYGHWNGRPLSNKALLPAISQCLFYLAFENSLYRDYITEKLWRNSLQAGSIPVVLGPPRDNYECLVPRNAFIHVNDFRSVKELAAFLKRLASDRQSYKSYFRWHDSHEVKTITDWKERLCTICSHYNRLPTHKVYQDLYNWVNM</sequence>
<accession>A0A3B4C0T3</accession>
<dbReference type="SUPFAM" id="SSF53756">
    <property type="entry name" value="UDP-Glycosyltransferase/glycogen phosphorylase"/>
    <property type="match status" value="1"/>
</dbReference>
<dbReference type="Pfam" id="PF17039">
    <property type="entry name" value="Glyco_tran_10_N"/>
    <property type="match status" value="1"/>
</dbReference>
<keyword evidence="7" id="KW-0735">Signal-anchor</keyword>
<evidence type="ECO:0000256" key="10">
    <source>
        <dbReference type="ARBA" id="ARBA00023180"/>
    </source>
</evidence>
<comment type="subcellular location">
    <subcellularLocation>
        <location evidence="12">Golgi apparatus</location>
        <location evidence="12">Golgi stack membrane</location>
        <topology evidence="12">Single-pass type II membrane protein</topology>
    </subcellularLocation>
    <subcellularLocation>
        <location evidence="1">Membrane</location>
        <topology evidence="1">Single-pass membrane protein</topology>
    </subcellularLocation>
</comment>
<evidence type="ECO:0000256" key="3">
    <source>
        <dbReference type="ARBA" id="ARBA00008919"/>
    </source>
</evidence>
<protein>
    <recommendedName>
        <fullName evidence="12">Fucosyltransferase</fullName>
        <ecNumber evidence="12">2.4.1.-</ecNumber>
    </recommendedName>
</protein>
<dbReference type="GO" id="GO:0046920">
    <property type="term" value="F:alpha-(1-&gt;3)-fucosyltransferase activity"/>
    <property type="evidence" value="ECO:0007669"/>
    <property type="project" value="TreeGrafter"/>
</dbReference>
<evidence type="ECO:0000256" key="8">
    <source>
        <dbReference type="ARBA" id="ARBA00022989"/>
    </source>
</evidence>
<keyword evidence="8" id="KW-1133">Transmembrane helix</keyword>
<dbReference type="GeneID" id="108444315"/>
<keyword evidence="12" id="KW-0333">Golgi apparatus</keyword>
<evidence type="ECO:0000256" key="9">
    <source>
        <dbReference type="ARBA" id="ARBA00023136"/>
    </source>
</evidence>
<evidence type="ECO:0000256" key="1">
    <source>
        <dbReference type="ARBA" id="ARBA00004167"/>
    </source>
</evidence>
<gene>
    <name evidence="15" type="primary">FUT7</name>
</gene>
<dbReference type="InterPro" id="IPR001503">
    <property type="entry name" value="Glyco_trans_10"/>
</dbReference>
<dbReference type="InterPro" id="IPR038577">
    <property type="entry name" value="GT10-like_C_sf"/>
</dbReference>
<proteinExistence type="inferred from homology"/>
<organism evidence="15 16">
    <name type="scientific">Pygocentrus nattereri</name>
    <name type="common">Red-bellied piranha</name>
    <dbReference type="NCBI Taxonomy" id="42514"/>
    <lineage>
        <taxon>Eukaryota</taxon>
        <taxon>Metazoa</taxon>
        <taxon>Chordata</taxon>
        <taxon>Craniata</taxon>
        <taxon>Vertebrata</taxon>
        <taxon>Euteleostomi</taxon>
        <taxon>Actinopterygii</taxon>
        <taxon>Neopterygii</taxon>
        <taxon>Teleostei</taxon>
        <taxon>Ostariophysi</taxon>
        <taxon>Characiformes</taxon>
        <taxon>Characoidei</taxon>
        <taxon>Pygocentrus</taxon>
    </lineage>
</organism>
<comment type="catalytic activity">
    <reaction evidence="11">
        <text>an N-acetyl-alpha-neuraminyl-(2-&gt;3)-beta-D-galactosyl-(1-&gt;4)-N-acetyl-beta-D-glucosaminyl derivative + GDP-beta-L-fucose = an alpha-Neu5Ac-(2-&gt;3)-beta-D-Gal-(1-&gt;4)-[alpha-L-Fuc-(1-&gt;3)]-beta-D-GlcNAc derivative + GDP + H(+)</text>
        <dbReference type="Rhea" id="RHEA:56076"/>
        <dbReference type="ChEBI" id="CHEBI:15378"/>
        <dbReference type="ChEBI" id="CHEBI:57273"/>
        <dbReference type="ChEBI" id="CHEBI:58189"/>
        <dbReference type="ChEBI" id="CHEBI:136545"/>
        <dbReference type="ChEBI" id="CHEBI:139509"/>
    </reaction>
    <physiologicalReaction direction="left-to-right" evidence="11">
        <dbReference type="Rhea" id="RHEA:56077"/>
    </physiologicalReaction>
</comment>
<keyword evidence="4 12" id="KW-0328">Glycosyltransferase</keyword>
<comment type="similarity">
    <text evidence="3 12">Belongs to the glycosyltransferase 10 family.</text>
</comment>
<dbReference type="EC" id="2.4.1.-" evidence="12"/>
<dbReference type="InterPro" id="IPR031481">
    <property type="entry name" value="Glyco_tran_10_N"/>
</dbReference>
<dbReference type="OrthoDB" id="427096at2759"/>
<dbReference type="InterPro" id="IPR055270">
    <property type="entry name" value="Glyco_tran_10_C"/>
</dbReference>
<dbReference type="OMA" id="PGQPWVW"/>
<evidence type="ECO:0000256" key="6">
    <source>
        <dbReference type="ARBA" id="ARBA00022692"/>
    </source>
</evidence>
<dbReference type="GO" id="GO:0032580">
    <property type="term" value="C:Golgi cisterna membrane"/>
    <property type="evidence" value="ECO:0007669"/>
    <property type="project" value="UniProtKB-SubCell"/>
</dbReference>
<dbReference type="PANTHER" id="PTHR11929:SF12">
    <property type="entry name" value="ALPHA-(1,3)-FUCOSYLTRANSFERASE 7"/>
    <property type="match status" value="1"/>
</dbReference>
<dbReference type="STRING" id="42514.ENSPNAP00000005388"/>
<keyword evidence="9" id="KW-0472">Membrane</keyword>
<evidence type="ECO:0000313" key="15">
    <source>
        <dbReference type="Ensembl" id="ENSPNAP00000005388.1"/>
    </source>
</evidence>
<dbReference type="Ensembl" id="ENSPNAT00000005375.2">
    <property type="protein sequence ID" value="ENSPNAP00000005388.1"/>
    <property type="gene ID" value="ENSPNAG00000011630.2"/>
</dbReference>
<evidence type="ECO:0000256" key="12">
    <source>
        <dbReference type="RuleBase" id="RU003832"/>
    </source>
</evidence>
<evidence type="ECO:0000256" key="11">
    <source>
        <dbReference type="ARBA" id="ARBA00036481"/>
    </source>
</evidence>
<dbReference type="AlphaFoldDB" id="A0A3B4C0T3"/>
<keyword evidence="16" id="KW-1185">Reference proteome</keyword>
<evidence type="ECO:0000313" key="16">
    <source>
        <dbReference type="Proteomes" id="UP001501920"/>
    </source>
</evidence>
<dbReference type="Gene3D" id="3.40.50.11660">
    <property type="entry name" value="Glycosyl transferase family 10, C-terminal domain"/>
    <property type="match status" value="1"/>
</dbReference>
<reference evidence="15 16" key="1">
    <citation type="submission" date="2020-10" db="EMBL/GenBank/DDBJ databases">
        <title>Pygocentrus nattereri (red-bellied piranha) genome, fPygNat1, primary haplotype.</title>
        <authorList>
            <person name="Myers G."/>
            <person name="Meyer A."/>
            <person name="Karagic N."/>
            <person name="Pippel M."/>
            <person name="Winkler S."/>
            <person name="Tracey A."/>
            <person name="Wood J."/>
            <person name="Formenti G."/>
            <person name="Howe K."/>
            <person name="Fedrigo O."/>
            <person name="Jarvis E.D."/>
        </authorList>
    </citation>
    <scope>NUCLEOTIDE SEQUENCE [LARGE SCALE GENOMIC DNA]</scope>
</reference>
<evidence type="ECO:0000256" key="2">
    <source>
        <dbReference type="ARBA" id="ARBA00004922"/>
    </source>
</evidence>
<evidence type="ECO:0000256" key="5">
    <source>
        <dbReference type="ARBA" id="ARBA00022679"/>
    </source>
</evidence>
<keyword evidence="10" id="KW-0325">Glycoprotein</keyword>
<dbReference type="UniPathway" id="UPA00378"/>
<keyword evidence="5 12" id="KW-0808">Transferase</keyword>
<comment type="pathway">
    <text evidence="2">Protein modification; protein glycosylation.</text>
</comment>
<dbReference type="FunFam" id="3.40.50.11660:FF:000001">
    <property type="entry name" value="alpha-(1,3)-fucosyltransferase 9"/>
    <property type="match status" value="1"/>
</dbReference>
<keyword evidence="6 12" id="KW-0812">Transmembrane</keyword>
<dbReference type="Proteomes" id="UP001501920">
    <property type="component" value="Chromosome 20"/>
</dbReference>
<evidence type="ECO:0000259" key="13">
    <source>
        <dbReference type="Pfam" id="PF00852"/>
    </source>
</evidence>
<feature type="domain" description="Fucosyltransferase C-terminal" evidence="13">
    <location>
        <begin position="165"/>
        <end position="341"/>
    </location>
</feature>
<evidence type="ECO:0000256" key="4">
    <source>
        <dbReference type="ARBA" id="ARBA00022676"/>
    </source>
</evidence>
<dbReference type="GeneTree" id="ENSGT00940000161618"/>